<evidence type="ECO:0000313" key="2">
    <source>
        <dbReference type="EMBL" id="KAG7310781.1"/>
    </source>
</evidence>
<accession>A0ABQ7R0G1</accession>
<proteinExistence type="predicted"/>
<dbReference type="EMBL" id="JAHIBW010000005">
    <property type="protein sequence ID" value="KAG7310781.1"/>
    <property type="molecule type" value="Genomic_DNA"/>
</dbReference>
<feature type="compositionally biased region" description="Basic and acidic residues" evidence="1">
    <location>
        <begin position="1"/>
        <end position="44"/>
    </location>
</feature>
<dbReference type="Proteomes" id="UP000823941">
    <property type="component" value="Chromosome 5"/>
</dbReference>
<evidence type="ECO:0000313" key="3">
    <source>
        <dbReference type="Proteomes" id="UP000823941"/>
    </source>
</evidence>
<organism evidence="2 3">
    <name type="scientific">Plutella xylostella</name>
    <name type="common">Diamondback moth</name>
    <name type="synonym">Plutella maculipennis</name>
    <dbReference type="NCBI Taxonomy" id="51655"/>
    <lineage>
        <taxon>Eukaryota</taxon>
        <taxon>Metazoa</taxon>
        <taxon>Ecdysozoa</taxon>
        <taxon>Arthropoda</taxon>
        <taxon>Hexapoda</taxon>
        <taxon>Insecta</taxon>
        <taxon>Pterygota</taxon>
        <taxon>Neoptera</taxon>
        <taxon>Endopterygota</taxon>
        <taxon>Lepidoptera</taxon>
        <taxon>Glossata</taxon>
        <taxon>Ditrysia</taxon>
        <taxon>Yponomeutoidea</taxon>
        <taxon>Plutellidae</taxon>
        <taxon>Plutella</taxon>
    </lineage>
</organism>
<name>A0ABQ7R0G1_PLUXY</name>
<sequence>MLDSTVKEKDGTSQEHLEDRDEKAEDQGKTMEIEGAQPEEKEVEGNLNVSNESGSVYIPCSSDDESSSNDNEVVQTRERSTRIRKPTTCYKCNHVYVEGSEPKTYQDAMQRNDASYLFV</sequence>
<protein>
    <submittedName>
        <fullName evidence="2">Uncharacterized protein</fullName>
    </submittedName>
</protein>
<gene>
    <name evidence="2" type="ORF">JYU34_003597</name>
</gene>
<feature type="region of interest" description="Disordered" evidence="1">
    <location>
        <begin position="1"/>
        <end position="81"/>
    </location>
</feature>
<reference evidence="2 3" key="1">
    <citation type="submission" date="2021-06" db="EMBL/GenBank/DDBJ databases">
        <title>A haploid diamondback moth (Plutella xylostella L.) genome assembly resolves 31 chromosomes and identifies a diamide resistance mutation.</title>
        <authorList>
            <person name="Ward C.M."/>
            <person name="Perry K.D."/>
            <person name="Baker G."/>
            <person name="Powis K."/>
            <person name="Heckel D.G."/>
            <person name="Baxter S.W."/>
        </authorList>
    </citation>
    <scope>NUCLEOTIDE SEQUENCE [LARGE SCALE GENOMIC DNA]</scope>
    <source>
        <strain evidence="2 3">LV</strain>
        <tissue evidence="2">Single pupa</tissue>
    </source>
</reference>
<keyword evidence="3" id="KW-1185">Reference proteome</keyword>
<comment type="caution">
    <text evidence="2">The sequence shown here is derived from an EMBL/GenBank/DDBJ whole genome shotgun (WGS) entry which is preliminary data.</text>
</comment>
<evidence type="ECO:0000256" key="1">
    <source>
        <dbReference type="SAM" id="MobiDB-lite"/>
    </source>
</evidence>